<gene>
    <name evidence="9" type="primary">LOC100210788</name>
</gene>
<feature type="DNA-binding region" description="Homeobox" evidence="4">
    <location>
        <begin position="197"/>
        <end position="256"/>
    </location>
</feature>
<dbReference type="Pfam" id="PF00046">
    <property type="entry name" value="Homeodomain"/>
    <property type="match status" value="1"/>
</dbReference>
<dbReference type="PANTHER" id="PTHR46770:SF1">
    <property type="entry name" value="HOMEOBOX PROTEIN ORTHOPEDIA"/>
    <property type="match status" value="1"/>
</dbReference>
<evidence type="ECO:0000256" key="6">
    <source>
        <dbReference type="SAM" id="MobiDB-lite"/>
    </source>
</evidence>
<dbReference type="GeneID" id="100210788"/>
<dbReference type="InterPro" id="IPR001356">
    <property type="entry name" value="HD"/>
</dbReference>
<protein>
    <submittedName>
        <fullName evidence="9">Homeobox protein orthopedia</fullName>
    </submittedName>
</protein>
<dbReference type="PROSITE" id="PS50071">
    <property type="entry name" value="HOMEOBOX_2"/>
    <property type="match status" value="1"/>
</dbReference>
<comment type="subcellular location">
    <subcellularLocation>
        <location evidence="4 5">Nucleus</location>
    </subcellularLocation>
</comment>
<name>A0ABM4DB33_HYDVU</name>
<keyword evidence="1 4" id="KW-0238">DNA-binding</keyword>
<evidence type="ECO:0000313" key="9">
    <source>
        <dbReference type="RefSeq" id="XP_065671556.1"/>
    </source>
</evidence>
<dbReference type="Proteomes" id="UP001652625">
    <property type="component" value="Chromosome 13"/>
</dbReference>
<feature type="compositionally biased region" description="Polar residues" evidence="6">
    <location>
        <begin position="174"/>
        <end position="183"/>
    </location>
</feature>
<dbReference type="InterPro" id="IPR017970">
    <property type="entry name" value="Homeobox_CS"/>
</dbReference>
<dbReference type="SMART" id="SM00389">
    <property type="entry name" value="HOX"/>
    <property type="match status" value="1"/>
</dbReference>
<evidence type="ECO:0000259" key="7">
    <source>
        <dbReference type="PROSITE" id="PS50071"/>
    </source>
</evidence>
<dbReference type="PANTHER" id="PTHR46770">
    <property type="entry name" value="HOMEOBOX PROTEIN ORTHOPEDIA"/>
    <property type="match status" value="1"/>
</dbReference>
<dbReference type="InterPro" id="IPR009057">
    <property type="entry name" value="Homeodomain-like_sf"/>
</dbReference>
<feature type="region of interest" description="Disordered" evidence="6">
    <location>
        <begin position="154"/>
        <end position="203"/>
    </location>
</feature>
<feature type="compositionally biased region" description="Basic and acidic residues" evidence="6">
    <location>
        <begin position="154"/>
        <end position="173"/>
    </location>
</feature>
<dbReference type="GO" id="GO:0003677">
    <property type="term" value="F:DNA binding"/>
    <property type="evidence" value="ECO:0007669"/>
    <property type="project" value="UniProtKB-KW"/>
</dbReference>
<evidence type="ECO:0000256" key="4">
    <source>
        <dbReference type="PROSITE-ProRule" id="PRU00108"/>
    </source>
</evidence>
<sequence>MSELFYSSNHIDFSGNYMPSYFEETISPSSLLSDFLKELDSTNQLSNREHSHTNFSTLGKSTFNASKKPAKKAKIKTVDVGNSCNATNSCIIVNSNATNNSINFKNNCSVVNSTKSISCSKTANSTLSSVSSNGHSSSVNLIFGSTTNTNEKKLLSEEGSIEKEKKMKNKDDNSVFNKNSFGDNNEEENEENDHSKQKRHRTRFTQTQLNELERYFNKTHYPDIFVREELAMRIDLTESRVQVWFQNRRAKWKKRRKSVNIFDNTSNVFSSYLSHSLTENNQLEQSYYENDRTWPSQSPHFQIDSPDDRQHVFHQQDMNGFTYNQLSSNYGTERNISYMLPQYYIGDNMTSMEFNTTEQSNIILEPNFSNCLGIDRFDRSVDRLCRKEDDQKLLYLERQNLF</sequence>
<evidence type="ECO:0000256" key="2">
    <source>
        <dbReference type="ARBA" id="ARBA00023155"/>
    </source>
</evidence>
<organism evidence="8 9">
    <name type="scientific">Hydra vulgaris</name>
    <name type="common">Hydra</name>
    <name type="synonym">Hydra attenuata</name>
    <dbReference type="NCBI Taxonomy" id="6087"/>
    <lineage>
        <taxon>Eukaryota</taxon>
        <taxon>Metazoa</taxon>
        <taxon>Cnidaria</taxon>
        <taxon>Hydrozoa</taxon>
        <taxon>Hydroidolina</taxon>
        <taxon>Anthoathecata</taxon>
        <taxon>Aplanulata</taxon>
        <taxon>Hydridae</taxon>
        <taxon>Hydra</taxon>
    </lineage>
</organism>
<dbReference type="InterPro" id="IPR051895">
    <property type="entry name" value="OTP_Homeobox"/>
</dbReference>
<proteinExistence type="predicted"/>
<dbReference type="CDD" id="cd00086">
    <property type="entry name" value="homeodomain"/>
    <property type="match status" value="1"/>
</dbReference>
<keyword evidence="2 4" id="KW-0371">Homeobox</keyword>
<dbReference type="RefSeq" id="XP_065671556.1">
    <property type="nucleotide sequence ID" value="XM_065815484.1"/>
</dbReference>
<accession>A0ABM4DB33</accession>
<evidence type="ECO:0000313" key="8">
    <source>
        <dbReference type="Proteomes" id="UP001652625"/>
    </source>
</evidence>
<dbReference type="PROSITE" id="PS00027">
    <property type="entry name" value="HOMEOBOX_1"/>
    <property type="match status" value="1"/>
</dbReference>
<evidence type="ECO:0000256" key="3">
    <source>
        <dbReference type="ARBA" id="ARBA00023242"/>
    </source>
</evidence>
<evidence type="ECO:0000256" key="5">
    <source>
        <dbReference type="RuleBase" id="RU000682"/>
    </source>
</evidence>
<feature type="domain" description="Homeobox" evidence="7">
    <location>
        <begin position="195"/>
        <end position="255"/>
    </location>
</feature>
<reference evidence="9" key="1">
    <citation type="submission" date="2025-08" db="UniProtKB">
        <authorList>
            <consortium name="RefSeq"/>
        </authorList>
    </citation>
    <scope>IDENTIFICATION</scope>
</reference>
<keyword evidence="3 4" id="KW-0539">Nucleus</keyword>
<dbReference type="SUPFAM" id="SSF46689">
    <property type="entry name" value="Homeodomain-like"/>
    <property type="match status" value="1"/>
</dbReference>
<keyword evidence="8" id="KW-1185">Reference proteome</keyword>
<evidence type="ECO:0000256" key="1">
    <source>
        <dbReference type="ARBA" id="ARBA00023125"/>
    </source>
</evidence>
<dbReference type="Gene3D" id="1.10.10.60">
    <property type="entry name" value="Homeodomain-like"/>
    <property type="match status" value="1"/>
</dbReference>